<dbReference type="EMBL" id="SOJK01000175">
    <property type="protein sequence ID" value="TET45239.1"/>
    <property type="molecule type" value="Genomic_DNA"/>
</dbReference>
<dbReference type="SFLD" id="SFLDG01129">
    <property type="entry name" value="C1.5:_HAD__Beta-PGM__Phosphata"/>
    <property type="match status" value="1"/>
</dbReference>
<dbReference type="GO" id="GO:0008967">
    <property type="term" value="F:phosphoglycolate phosphatase activity"/>
    <property type="evidence" value="ECO:0007669"/>
    <property type="project" value="TreeGrafter"/>
</dbReference>
<dbReference type="PANTHER" id="PTHR43434:SF3">
    <property type="entry name" value="GMP_IMP NUCLEOTIDASE YRFG"/>
    <property type="match status" value="1"/>
</dbReference>
<dbReference type="PROSITE" id="PS01228">
    <property type="entry name" value="COF_1"/>
    <property type="match status" value="1"/>
</dbReference>
<dbReference type="GO" id="GO:0005829">
    <property type="term" value="C:cytosol"/>
    <property type="evidence" value="ECO:0007669"/>
    <property type="project" value="TreeGrafter"/>
</dbReference>
<accession>A0A523US81</accession>
<dbReference type="InterPro" id="IPR006439">
    <property type="entry name" value="HAD-SF_hydro_IA"/>
</dbReference>
<dbReference type="InterPro" id="IPR036412">
    <property type="entry name" value="HAD-like_sf"/>
</dbReference>
<dbReference type="InterPro" id="IPR023214">
    <property type="entry name" value="HAD_sf"/>
</dbReference>
<reference evidence="1 2" key="1">
    <citation type="submission" date="2019-03" db="EMBL/GenBank/DDBJ databases">
        <title>Metabolic potential of uncultured bacteria and archaea associated with petroleum seepage in deep-sea sediments.</title>
        <authorList>
            <person name="Dong X."/>
            <person name="Hubert C."/>
        </authorList>
    </citation>
    <scope>NUCLEOTIDE SEQUENCE [LARGE SCALE GENOMIC DNA]</scope>
    <source>
        <strain evidence="1">E29_bin78</strain>
    </source>
</reference>
<dbReference type="Gene3D" id="3.40.50.1000">
    <property type="entry name" value="HAD superfamily/HAD-like"/>
    <property type="match status" value="1"/>
</dbReference>
<dbReference type="InterPro" id="IPR050155">
    <property type="entry name" value="HAD-like_hydrolase_sf"/>
</dbReference>
<sequence>MIKVVSFDVDGTLVLPDFNDFIWFKVLPRLYAEKRSLNIKKAKDEVFKEYNQIGADDCRWYSLDFWLDYFGLDSDQNSLLNKYADKVTLYPDVLPSLEKLSLRYDLVVGSGMPDDFIEIKMRKNNIKRFFKRMFSSISEFGLVKKDESFYARMCQKLGVEPHQLVHIGDHYQVDYLAALQAGALAFHLDRRQEREKHLGTIYDLNDLEKKLEAS</sequence>
<dbReference type="AlphaFoldDB" id="A0A523US81"/>
<protein>
    <submittedName>
        <fullName evidence="1">HAD family hydrolase</fullName>
    </submittedName>
</protein>
<organism evidence="1 2">
    <name type="scientific">Aerophobetes bacterium</name>
    <dbReference type="NCBI Taxonomy" id="2030807"/>
    <lineage>
        <taxon>Bacteria</taxon>
        <taxon>Candidatus Aerophobota</taxon>
    </lineage>
</organism>
<evidence type="ECO:0000313" key="2">
    <source>
        <dbReference type="Proteomes" id="UP000320679"/>
    </source>
</evidence>
<dbReference type="NCBIfam" id="TIGR01549">
    <property type="entry name" value="HAD-SF-IA-v1"/>
    <property type="match status" value="1"/>
</dbReference>
<evidence type="ECO:0000313" key="1">
    <source>
        <dbReference type="EMBL" id="TET45239.1"/>
    </source>
</evidence>
<dbReference type="SUPFAM" id="SSF56784">
    <property type="entry name" value="HAD-like"/>
    <property type="match status" value="1"/>
</dbReference>
<proteinExistence type="predicted"/>
<dbReference type="GO" id="GO:0006281">
    <property type="term" value="P:DNA repair"/>
    <property type="evidence" value="ECO:0007669"/>
    <property type="project" value="TreeGrafter"/>
</dbReference>
<keyword evidence="1" id="KW-0378">Hydrolase</keyword>
<dbReference type="Pfam" id="PF00702">
    <property type="entry name" value="Hydrolase"/>
    <property type="match status" value="1"/>
</dbReference>
<dbReference type="Proteomes" id="UP000320679">
    <property type="component" value="Unassembled WGS sequence"/>
</dbReference>
<name>A0A523US81_UNCAE</name>
<dbReference type="SFLD" id="SFLDS00003">
    <property type="entry name" value="Haloacid_Dehalogenase"/>
    <property type="match status" value="1"/>
</dbReference>
<dbReference type="PANTHER" id="PTHR43434">
    <property type="entry name" value="PHOSPHOGLYCOLATE PHOSPHATASE"/>
    <property type="match status" value="1"/>
</dbReference>
<comment type="caution">
    <text evidence="1">The sequence shown here is derived from an EMBL/GenBank/DDBJ whole genome shotgun (WGS) entry which is preliminary data.</text>
</comment>
<gene>
    <name evidence="1" type="ORF">E3J59_04030</name>
</gene>
<dbReference type="Gene3D" id="1.10.150.520">
    <property type="match status" value="1"/>
</dbReference>